<accession>A0A382H7U5</accession>
<protein>
    <submittedName>
        <fullName evidence="1">Uncharacterized protein</fullName>
    </submittedName>
</protein>
<dbReference type="AlphaFoldDB" id="A0A382H7U5"/>
<reference evidence="1" key="1">
    <citation type="submission" date="2018-05" db="EMBL/GenBank/DDBJ databases">
        <authorList>
            <person name="Lanie J.A."/>
            <person name="Ng W.-L."/>
            <person name="Kazmierczak K.M."/>
            <person name="Andrzejewski T.M."/>
            <person name="Davidsen T.M."/>
            <person name="Wayne K.J."/>
            <person name="Tettelin H."/>
            <person name="Glass J.I."/>
            <person name="Rusch D."/>
            <person name="Podicherti R."/>
            <person name="Tsui H.-C.T."/>
            <person name="Winkler M.E."/>
        </authorList>
    </citation>
    <scope>NUCLEOTIDE SEQUENCE</scope>
</reference>
<sequence>MMLQELESLAEQLAIEVRHEPLAGPRGGLCRVGGRDLILIDRNLPLLERVELMADALSKIPLDGVFVRPVVRQLLEDRTF</sequence>
<name>A0A382H7U5_9ZZZZ</name>
<evidence type="ECO:0000313" key="1">
    <source>
        <dbReference type="EMBL" id="SVB82843.1"/>
    </source>
</evidence>
<gene>
    <name evidence="1" type="ORF">METZ01_LOCUS235697</name>
</gene>
<organism evidence="1">
    <name type="scientific">marine metagenome</name>
    <dbReference type="NCBI Taxonomy" id="408172"/>
    <lineage>
        <taxon>unclassified sequences</taxon>
        <taxon>metagenomes</taxon>
        <taxon>ecological metagenomes</taxon>
    </lineage>
</organism>
<dbReference type="EMBL" id="UINC01059436">
    <property type="protein sequence ID" value="SVB82843.1"/>
    <property type="molecule type" value="Genomic_DNA"/>
</dbReference>
<proteinExistence type="predicted"/>